<evidence type="ECO:0000313" key="8">
    <source>
        <dbReference type="EMBL" id="BAK33363.1"/>
    </source>
</evidence>
<evidence type="ECO:0000313" key="9">
    <source>
        <dbReference type="Proteomes" id="UP000007947"/>
    </source>
</evidence>
<keyword evidence="1" id="KW-0004">4Fe-4S</keyword>
<organism evidence="8 9">
    <name type="scientific">Microlunatus phosphovorus (strain ATCC 700054 / DSM 10555 / JCM 9379 / NBRC 101784 / NCIMB 13414 / VKM Ac-1990 / NM-1)</name>
    <dbReference type="NCBI Taxonomy" id="1032480"/>
    <lineage>
        <taxon>Bacteria</taxon>
        <taxon>Bacillati</taxon>
        <taxon>Actinomycetota</taxon>
        <taxon>Actinomycetes</taxon>
        <taxon>Propionibacteriales</taxon>
        <taxon>Propionibacteriaceae</taxon>
        <taxon>Microlunatus</taxon>
    </lineage>
</organism>
<dbReference type="Pfam" id="PF03460">
    <property type="entry name" value="NIR_SIR_ferr"/>
    <property type="match status" value="1"/>
</dbReference>
<keyword evidence="3" id="KW-0479">Metal-binding</keyword>
<dbReference type="Gene3D" id="3.30.413.10">
    <property type="entry name" value="Sulfite Reductase Hemoprotein, domain 1"/>
    <property type="match status" value="1"/>
</dbReference>
<dbReference type="EMBL" id="AP012204">
    <property type="protein sequence ID" value="BAK33363.1"/>
    <property type="molecule type" value="Genomic_DNA"/>
</dbReference>
<evidence type="ECO:0000256" key="3">
    <source>
        <dbReference type="ARBA" id="ARBA00022723"/>
    </source>
</evidence>
<dbReference type="InterPro" id="IPR036136">
    <property type="entry name" value="Nit/Sulf_reduc_fer-like_dom_sf"/>
</dbReference>
<dbReference type="GO" id="GO:0043818">
    <property type="term" value="F:precorrin-3B synthase activity"/>
    <property type="evidence" value="ECO:0007669"/>
    <property type="project" value="UniProtKB-EC"/>
</dbReference>
<keyword evidence="6" id="KW-0411">Iron-sulfur</keyword>
<keyword evidence="9" id="KW-1185">Reference proteome</keyword>
<name>F5XJ37_MICPN</name>
<evidence type="ECO:0000256" key="6">
    <source>
        <dbReference type="ARBA" id="ARBA00023014"/>
    </source>
</evidence>
<proteinExistence type="predicted"/>
<evidence type="ECO:0000256" key="5">
    <source>
        <dbReference type="ARBA" id="ARBA00023004"/>
    </source>
</evidence>
<keyword evidence="5" id="KW-0408">Iron</keyword>
<dbReference type="PANTHER" id="PTHR32439:SF9">
    <property type="entry name" value="BLR3264 PROTEIN"/>
    <property type="match status" value="1"/>
</dbReference>
<dbReference type="GO" id="GO:0051539">
    <property type="term" value="F:4 iron, 4 sulfur cluster binding"/>
    <property type="evidence" value="ECO:0007669"/>
    <property type="project" value="UniProtKB-KW"/>
</dbReference>
<dbReference type="Proteomes" id="UP000007947">
    <property type="component" value="Chromosome"/>
</dbReference>
<dbReference type="InterPro" id="IPR045854">
    <property type="entry name" value="NO2/SO3_Rdtase_4Fe4S_sf"/>
</dbReference>
<evidence type="ECO:0000256" key="4">
    <source>
        <dbReference type="ARBA" id="ARBA00023002"/>
    </source>
</evidence>
<keyword evidence="4 8" id="KW-0560">Oxidoreductase</keyword>
<dbReference type="PANTHER" id="PTHR32439">
    <property type="entry name" value="FERREDOXIN--NITRITE REDUCTASE, CHLOROPLASTIC"/>
    <property type="match status" value="1"/>
</dbReference>
<evidence type="ECO:0000256" key="2">
    <source>
        <dbReference type="ARBA" id="ARBA00022617"/>
    </source>
</evidence>
<dbReference type="EC" id="1.14.13.83" evidence="8"/>
<sequence>MRAADACPGVLRPHRAEDGAMVRLRLPGGRVTAETLVRLVELATSYGNGIVQLTSRAGLQVRGLPDPLPSAFVAAVAATGLLPSTTHERVRNIVASPLTGLSGGLTDLRPLIAELDAGLIAEPSLSALPGRFLFVLDDGRGDVVDLTFDLGYQATGRGEGRVLVASPDSGLAVSATEAVPVLLDLARQFVTARTASGAWHVAELPAWIESLDLTSPPATHGSPSVPLGHVGDAASVLVPLARLDLKQARAIDRAVSSGPVVVTPWRGLVLPGASGQLEALANAGMVIDDESAWAGISACVGAPACARARADTAAIAEVLAAGGKPVRQIHISGCERRCGAPAHDHLDLVAPQASVSVSTAR</sequence>
<dbReference type="eggNOG" id="COG0155">
    <property type="taxonomic scope" value="Bacteria"/>
</dbReference>
<dbReference type="Gene3D" id="3.90.480.10">
    <property type="entry name" value="Sulfite Reductase Hemoprotein,Domain 2"/>
    <property type="match status" value="1"/>
</dbReference>
<evidence type="ECO:0000256" key="1">
    <source>
        <dbReference type="ARBA" id="ARBA00022485"/>
    </source>
</evidence>
<keyword evidence="2" id="KW-0349">Heme</keyword>
<gene>
    <name evidence="8" type="primary">cobG</name>
    <name evidence="8" type="ordered locus">MLP_03490</name>
</gene>
<dbReference type="InterPro" id="IPR051329">
    <property type="entry name" value="NIR_SIR_4Fe-4S"/>
</dbReference>
<protein>
    <submittedName>
        <fullName evidence="8">Putative precorrin-3B synthase</fullName>
        <ecNumber evidence="8">1.14.13.83</ecNumber>
    </submittedName>
</protein>
<dbReference type="SUPFAM" id="SSF55124">
    <property type="entry name" value="Nitrite/Sulfite reductase N-terminal domain-like"/>
    <property type="match status" value="2"/>
</dbReference>
<dbReference type="AlphaFoldDB" id="F5XJ37"/>
<dbReference type="GO" id="GO:0046872">
    <property type="term" value="F:metal ion binding"/>
    <property type="evidence" value="ECO:0007669"/>
    <property type="project" value="UniProtKB-KW"/>
</dbReference>
<feature type="domain" description="Nitrite/Sulfite reductase ferredoxin-like" evidence="7">
    <location>
        <begin position="15"/>
        <end position="66"/>
    </location>
</feature>
<evidence type="ECO:0000259" key="7">
    <source>
        <dbReference type="Pfam" id="PF03460"/>
    </source>
</evidence>
<dbReference type="RefSeq" id="WP_013861252.1">
    <property type="nucleotide sequence ID" value="NC_015635.1"/>
</dbReference>
<dbReference type="InterPro" id="IPR005117">
    <property type="entry name" value="NiRdtase/SiRdtase_haem-b_fer"/>
</dbReference>
<dbReference type="STRING" id="1032480.MLP_03490"/>
<dbReference type="SUPFAM" id="SSF56014">
    <property type="entry name" value="Nitrite and sulphite reductase 4Fe-4S domain-like"/>
    <property type="match status" value="1"/>
</dbReference>
<reference evidence="8 9" key="1">
    <citation type="submission" date="2011-05" db="EMBL/GenBank/DDBJ databases">
        <title>Whole genome sequence of Microlunatus phosphovorus NM-1.</title>
        <authorList>
            <person name="Hosoyama A."/>
            <person name="Sasaki K."/>
            <person name="Harada T."/>
            <person name="Igarashi R."/>
            <person name="Kawakoshi A."/>
            <person name="Sasagawa M."/>
            <person name="Fukada J."/>
            <person name="Nakamura S."/>
            <person name="Katano Y."/>
            <person name="Hanada S."/>
            <person name="Kamagata Y."/>
            <person name="Nakamura N."/>
            <person name="Yamazaki S."/>
            <person name="Fujita N."/>
        </authorList>
    </citation>
    <scope>NUCLEOTIDE SEQUENCE [LARGE SCALE GENOMIC DNA]</scope>
    <source>
        <strain evidence="9">ATCC 700054 / DSM 10555 / JCM 9379 / NBRC 101784 / NCIMB 13414 / VKM Ac-1990 / NM-1</strain>
    </source>
</reference>
<accession>F5XJ37</accession>
<dbReference type="HOGENOM" id="CLU_015667_0_1_11"/>
<dbReference type="KEGG" id="mph:MLP_03490"/>